<dbReference type="Gramene" id="TraesCS2B03G0010300.1">
    <property type="protein sequence ID" value="TraesCS2B03G0010300.1.CDS"/>
    <property type="gene ID" value="TraesCS2B03G0010300"/>
</dbReference>
<dbReference type="Gramene" id="TraesWEE_scaffold_084157_01G000100.1">
    <property type="protein sequence ID" value="TraesWEE_scaffold_084157_01G000100.1"/>
    <property type="gene ID" value="TraesWEE_scaffold_084157_01G000100"/>
</dbReference>
<dbReference type="Gramene" id="TraesNOR2B03G00830630.1">
    <property type="protein sequence ID" value="TraesNOR2B03G00830630.1"/>
    <property type="gene ID" value="TraesNOR2B03G00830630"/>
</dbReference>
<evidence type="ECO:0000313" key="2">
    <source>
        <dbReference type="Proteomes" id="UP000019116"/>
    </source>
</evidence>
<dbReference type="InterPro" id="IPR051266">
    <property type="entry name" value="CLCR"/>
</dbReference>
<evidence type="ECO:0000313" key="1">
    <source>
        <dbReference type="EnsemblPlants" id="TraesCS2B02G000900.1"/>
    </source>
</evidence>
<proteinExistence type="predicted"/>
<dbReference type="AlphaFoldDB" id="A0A3B6BWG6"/>
<dbReference type="OrthoDB" id="585647at2759"/>
<dbReference type="RefSeq" id="XP_044318757.1">
    <property type="nucleotide sequence ID" value="XM_044462822.1"/>
</dbReference>
<dbReference type="SMR" id="A0A3B6BWG6"/>
<dbReference type="PANTHER" id="PTHR10579">
    <property type="entry name" value="CALCIUM-ACTIVATED CHLORIDE CHANNEL REGULATOR"/>
    <property type="match status" value="1"/>
</dbReference>
<keyword evidence="2" id="KW-1185">Reference proteome</keyword>
<dbReference type="RefSeq" id="XP_044318756.1">
    <property type="nucleotide sequence ID" value="XM_044462821.1"/>
</dbReference>
<dbReference type="Gramene" id="TraesNOR2B03G00830630.3">
    <property type="protein sequence ID" value="TraesNOR2B03G00830630.3"/>
    <property type="gene ID" value="TraesNOR2B03G00830630"/>
</dbReference>
<protein>
    <recommendedName>
        <fullName evidence="3">VWFA domain-containing protein</fullName>
    </recommendedName>
</protein>
<reference evidence="1" key="2">
    <citation type="submission" date="2018-10" db="UniProtKB">
        <authorList>
            <consortium name="EnsemblPlants"/>
        </authorList>
    </citation>
    <scope>IDENTIFICATION</scope>
</reference>
<dbReference type="InterPro" id="IPR036465">
    <property type="entry name" value="vWFA_dom_sf"/>
</dbReference>
<organism evidence="1">
    <name type="scientific">Triticum aestivum</name>
    <name type="common">Wheat</name>
    <dbReference type="NCBI Taxonomy" id="4565"/>
    <lineage>
        <taxon>Eukaryota</taxon>
        <taxon>Viridiplantae</taxon>
        <taxon>Streptophyta</taxon>
        <taxon>Embryophyta</taxon>
        <taxon>Tracheophyta</taxon>
        <taxon>Spermatophyta</taxon>
        <taxon>Magnoliopsida</taxon>
        <taxon>Liliopsida</taxon>
        <taxon>Poales</taxon>
        <taxon>Poaceae</taxon>
        <taxon>BOP clade</taxon>
        <taxon>Pooideae</taxon>
        <taxon>Triticodae</taxon>
        <taxon>Triticeae</taxon>
        <taxon>Triticinae</taxon>
        <taxon>Triticum</taxon>
    </lineage>
</organism>
<reference evidence="1" key="1">
    <citation type="submission" date="2018-08" db="EMBL/GenBank/DDBJ databases">
        <authorList>
            <person name="Rossello M."/>
        </authorList>
    </citation>
    <scope>NUCLEOTIDE SEQUENCE [LARGE SCALE GENOMIC DNA]</scope>
    <source>
        <strain evidence="1">cv. Chinese Spring</strain>
    </source>
</reference>
<dbReference type="Gramene" id="TraesCS2B02G000900.1">
    <property type="protein sequence ID" value="TraesCS2B02G000900.1"/>
    <property type="gene ID" value="TraesCS2B02G000900"/>
</dbReference>
<dbReference type="Gramene" id="TraesNOR2B03G00830630.2">
    <property type="protein sequence ID" value="TraesNOR2B03G00830630.2"/>
    <property type="gene ID" value="TraesNOR2B03G00830630"/>
</dbReference>
<evidence type="ECO:0008006" key="3">
    <source>
        <dbReference type="Google" id="ProtNLM"/>
    </source>
</evidence>
<dbReference type="PANTHER" id="PTHR10579:SF119">
    <property type="entry name" value="PROTEIN KINASE DOMAIN-CONTAINING PROTEIN"/>
    <property type="match status" value="1"/>
</dbReference>
<accession>A0A3B6BWG6</accession>
<dbReference type="SUPFAM" id="SSF53300">
    <property type="entry name" value="vWA-like"/>
    <property type="match status" value="2"/>
</dbReference>
<dbReference type="STRING" id="4565.A0A3B6BWG6"/>
<dbReference type="Proteomes" id="UP000019116">
    <property type="component" value="Chromosome 2B"/>
</dbReference>
<dbReference type="Gene3D" id="3.40.50.410">
    <property type="entry name" value="von Willebrand factor, type A domain"/>
    <property type="match status" value="2"/>
</dbReference>
<dbReference type="GeneID" id="123039818"/>
<dbReference type="EnsemblPlants" id="TraesCS2B02G000900.1">
    <property type="protein sequence ID" value="TraesCS2B02G000900.1"/>
    <property type="gene ID" value="TraesCS2B02G000900"/>
</dbReference>
<gene>
    <name evidence="1" type="primary">LOC123039818</name>
</gene>
<name>A0A3B6BWG6_WHEAT</name>
<dbReference type="OMA" id="INEHGNM"/>
<sequence length="587" mass="64663">MSGPVDGRTEKEPLAVVIVYAFDCTTPTPDWYNVDNVFWLVQEKLTRIRGSSLGYTYVMSTPNTYTSDMKLVDSAEINGNGYKSSPSWKRTACVKNMTSGLYEAHRLINEHGNMNAIILLFSDGLVNKGDFFDGAEDFLSSVPVYTFTLGGNAYNQGLRTIAANSPGGMFSPLPVPDLPSLSVPFSQLLDNILNDTTMHSEKNPSPTSGRWPLNVVIVSAFDCTTSTPAWNKVNREVYWLVQKKLTQFVHSCLGYTYVMSTPNTYTSEMKLVDPMETEASGYPRSSAWRRDACTNNMAAGLVEAHRLISEHGHLNGIILLFSDGLINKGDFFDGVQGFISKVPVHTFTLGGDAYNQDLLTIAINSPGGTFHTLPVPEKPSLSVPFSRLVDTILSGAGKWPLDVVILYAFDSTTSSPDYKTVDNIFWLVQEKLTRLVDSCLGYTYVMSTPNTCTSDMKIVDSTDTELKGYKRSPSWRRSACTKNMASGLFEAHKLISYRGHWSSIILLFSDGLINKGDYFDGAEDFVSKVPVHTFTLGGEANKHVLHAMAKNSPGGMFHPLQVPDKPNLPAPFSQLLDNILNGTTRST</sequence>